<dbReference type="Proteomes" id="UP000663831">
    <property type="component" value="Unassembled WGS sequence"/>
</dbReference>
<feature type="region of interest" description="Disordered" evidence="1">
    <location>
        <begin position="117"/>
        <end position="202"/>
    </location>
</feature>
<proteinExistence type="predicted"/>
<feature type="region of interest" description="Disordered" evidence="1">
    <location>
        <begin position="374"/>
        <end position="400"/>
    </location>
</feature>
<dbReference type="OrthoDB" id="2670729at2759"/>
<evidence type="ECO:0000256" key="1">
    <source>
        <dbReference type="SAM" id="MobiDB-lite"/>
    </source>
</evidence>
<gene>
    <name evidence="2" type="ORF">RDB_LOCUS17868</name>
</gene>
<feature type="compositionally biased region" description="Polar residues" evidence="1">
    <location>
        <begin position="11"/>
        <end position="24"/>
    </location>
</feature>
<name>A0A8H3A8E3_9AGAM</name>
<reference evidence="2" key="1">
    <citation type="submission" date="2021-01" db="EMBL/GenBank/DDBJ databases">
        <authorList>
            <person name="Kaushik A."/>
        </authorList>
    </citation>
    <scope>NUCLEOTIDE SEQUENCE</scope>
    <source>
        <strain evidence="2">AG3-1AP</strain>
    </source>
</reference>
<dbReference type="EMBL" id="CAJMWV010000586">
    <property type="protein sequence ID" value="CAE6405610.1"/>
    <property type="molecule type" value="Genomic_DNA"/>
</dbReference>
<organism evidence="2 3">
    <name type="scientific">Rhizoctonia solani</name>
    <dbReference type="NCBI Taxonomy" id="456999"/>
    <lineage>
        <taxon>Eukaryota</taxon>
        <taxon>Fungi</taxon>
        <taxon>Dikarya</taxon>
        <taxon>Basidiomycota</taxon>
        <taxon>Agaricomycotina</taxon>
        <taxon>Agaricomycetes</taxon>
        <taxon>Cantharellales</taxon>
        <taxon>Ceratobasidiaceae</taxon>
        <taxon>Rhizoctonia</taxon>
    </lineage>
</organism>
<protein>
    <submittedName>
        <fullName evidence="2">Uncharacterized protein</fullName>
    </submittedName>
</protein>
<feature type="compositionally biased region" description="Polar residues" evidence="1">
    <location>
        <begin position="130"/>
        <end position="142"/>
    </location>
</feature>
<comment type="caution">
    <text evidence="2">The sequence shown here is derived from an EMBL/GenBank/DDBJ whole genome shotgun (WGS) entry which is preliminary data.</text>
</comment>
<feature type="region of interest" description="Disordered" evidence="1">
    <location>
        <begin position="11"/>
        <end position="35"/>
    </location>
</feature>
<sequence>MDYNGWYHSQASNTGHVDWNQDNQLPPAGNMPVGSSQSLNYPQWQPAAPMPAMVQHGQPLVPPMQNISHTPNHVDLEPRHYAPPVVPSQTSRELHAWHNRELHIPQYQHRLLDRVRSPSWSVSPPGTPAPSISSASTNSAKVPQQPIPPHPIQADDDSEPELPEASQLLPRTNPNPAPAPVTSRIESNEEATTDQGHRPWTNDEIGAIIDGVCDPDHPEHYELAQAKGFNNHVAERWSQFTKEFLQGRRSGRATWTKFKEIKDTYREVRDLHTQTGNGGLLQLEDNDSKAETMQKLGIRLKKLESRVGKLKYVTNKEVYYNWVKGGQSSWFARMHARYGDDMALQRPIERSSGRLSPLIRIEATDDDNEIVAQPFKRGKKRKLGARSGSEAPDDPESTSSKANKLLDRMFDALPPSVPPSIHERRLALDEKKLEMEDKRADKNTSILEKRLELEIKQLEAESKRRQRRWDLEDEDRKRQDEERKRRCVLEDEDRKRRQAEDDSARGASEGRTNIEFLLKLSTSTVEGAVDNEAFRKHAESAAFTLVDALTRQTLEGLSKHRDVHLSADVDMDGNTGGVQNRQ</sequence>
<accession>A0A8H3A8E3</accession>
<dbReference type="AlphaFoldDB" id="A0A8H3A8E3"/>
<evidence type="ECO:0000313" key="2">
    <source>
        <dbReference type="EMBL" id="CAE6405610.1"/>
    </source>
</evidence>
<feature type="region of interest" description="Disordered" evidence="1">
    <location>
        <begin position="464"/>
        <end position="483"/>
    </location>
</feature>
<evidence type="ECO:0000313" key="3">
    <source>
        <dbReference type="Proteomes" id="UP000663831"/>
    </source>
</evidence>